<evidence type="ECO:0000313" key="2">
    <source>
        <dbReference type="Proteomes" id="UP000198736"/>
    </source>
</evidence>
<keyword evidence="2" id="KW-1185">Reference proteome</keyword>
<name>A0A0S4LDP7_9BACT</name>
<dbReference type="EMBL" id="CZPZ01000010">
    <property type="protein sequence ID" value="CUS34728.1"/>
    <property type="molecule type" value="Genomic_DNA"/>
</dbReference>
<reference evidence="2" key="1">
    <citation type="submission" date="2015-10" db="EMBL/GenBank/DDBJ databases">
        <authorList>
            <person name="Luecker S."/>
            <person name="Luecker S."/>
        </authorList>
    </citation>
    <scope>NUCLEOTIDE SEQUENCE [LARGE SCALE GENOMIC DNA]</scope>
</reference>
<dbReference type="Proteomes" id="UP000198736">
    <property type="component" value="Unassembled WGS sequence"/>
</dbReference>
<dbReference type="STRING" id="1742973.COMA2_180078"/>
<gene>
    <name evidence="1" type="ORF">COMA2_180078</name>
</gene>
<organism evidence="1 2">
    <name type="scientific">Candidatus Nitrospira nitrificans</name>
    <dbReference type="NCBI Taxonomy" id="1742973"/>
    <lineage>
        <taxon>Bacteria</taxon>
        <taxon>Pseudomonadati</taxon>
        <taxon>Nitrospirota</taxon>
        <taxon>Nitrospiria</taxon>
        <taxon>Nitrospirales</taxon>
        <taxon>Nitrospiraceae</taxon>
        <taxon>Nitrospira</taxon>
    </lineage>
</organism>
<evidence type="ECO:0000313" key="1">
    <source>
        <dbReference type="EMBL" id="CUS34728.1"/>
    </source>
</evidence>
<accession>A0A0S4LDP7</accession>
<dbReference type="AlphaFoldDB" id="A0A0S4LDP7"/>
<sequence>MVRDGREVEKSVFRGSPFELRGIEEIAVQKELHAPYSFYAKSSEILCVLVTHRLFTRQAAHGRTTFYTALTWR</sequence>
<proteinExistence type="predicted"/>
<protein>
    <submittedName>
        <fullName evidence="1">Uncharacterized protein</fullName>
    </submittedName>
</protein>